<gene>
    <name evidence="1" type="ORF">NTJ_05715</name>
</gene>
<protein>
    <recommendedName>
        <fullName evidence="3">Peptidase C1A papain C-terminal domain-containing protein</fullName>
    </recommendedName>
</protein>
<sequence length="122" mass="13683">MSDGIIATSVTEALDLIMYDWRLLCGLKSSFQFNGVGNKWGERSFDIICAYIARTMRHGPIAYGALGEVMRPEGAIGISPSDRMRYFWDDRIRRFPPSICGIDKTRVPVKVNPADTPRGEDP</sequence>
<dbReference type="EMBL" id="AP028912">
    <property type="protein sequence ID" value="BES92906.1"/>
    <property type="molecule type" value="Genomic_DNA"/>
</dbReference>
<reference evidence="1 2" key="1">
    <citation type="submission" date="2023-09" db="EMBL/GenBank/DDBJ databases">
        <title>Nesidiocoris tenuis whole genome shotgun sequence.</title>
        <authorList>
            <person name="Shibata T."/>
            <person name="Shimoda M."/>
            <person name="Kobayashi T."/>
            <person name="Uehara T."/>
        </authorList>
    </citation>
    <scope>NUCLEOTIDE SEQUENCE [LARGE SCALE GENOMIC DNA]</scope>
    <source>
        <strain evidence="1 2">Japan</strain>
    </source>
</reference>
<organism evidence="1 2">
    <name type="scientific">Nesidiocoris tenuis</name>
    <dbReference type="NCBI Taxonomy" id="355587"/>
    <lineage>
        <taxon>Eukaryota</taxon>
        <taxon>Metazoa</taxon>
        <taxon>Ecdysozoa</taxon>
        <taxon>Arthropoda</taxon>
        <taxon>Hexapoda</taxon>
        <taxon>Insecta</taxon>
        <taxon>Pterygota</taxon>
        <taxon>Neoptera</taxon>
        <taxon>Paraneoptera</taxon>
        <taxon>Hemiptera</taxon>
        <taxon>Heteroptera</taxon>
        <taxon>Panheteroptera</taxon>
        <taxon>Cimicomorpha</taxon>
        <taxon>Miridae</taxon>
        <taxon>Dicyphina</taxon>
        <taxon>Nesidiocoris</taxon>
    </lineage>
</organism>
<evidence type="ECO:0000313" key="2">
    <source>
        <dbReference type="Proteomes" id="UP001307889"/>
    </source>
</evidence>
<keyword evidence="2" id="KW-1185">Reference proteome</keyword>
<dbReference type="Proteomes" id="UP001307889">
    <property type="component" value="Chromosome 4"/>
</dbReference>
<accession>A0ABN7AL00</accession>
<name>A0ABN7AL00_9HEMI</name>
<evidence type="ECO:0008006" key="3">
    <source>
        <dbReference type="Google" id="ProtNLM"/>
    </source>
</evidence>
<evidence type="ECO:0000313" key="1">
    <source>
        <dbReference type="EMBL" id="BES92906.1"/>
    </source>
</evidence>
<proteinExistence type="predicted"/>